<reference evidence="13" key="1">
    <citation type="submission" date="2018-12" db="EMBL/GenBank/DDBJ databases">
        <title>Tengunoibacter tsumagoiensis gen. nov., sp. nov., Dictyobacter kobayashii sp. nov., D. alpinus sp. nov., and D. joshuensis sp. nov. and description of Dictyobacteraceae fam. nov. within the order Ktedonobacterales isolated from Tengu-no-mugimeshi.</title>
        <authorList>
            <person name="Wang C.M."/>
            <person name="Zheng Y."/>
            <person name="Sakai Y."/>
            <person name="Toyoda A."/>
            <person name="Minakuchi Y."/>
            <person name="Abe K."/>
            <person name="Yokota A."/>
            <person name="Yabe S."/>
        </authorList>
    </citation>
    <scope>NUCLEOTIDE SEQUENCE [LARGE SCALE GENOMIC DNA]</scope>
    <source>
        <strain evidence="13">Uno16</strain>
    </source>
</reference>
<evidence type="ECO:0000256" key="9">
    <source>
        <dbReference type="SAM" id="Phobius"/>
    </source>
</evidence>
<keyword evidence="13" id="KW-1185">Reference proteome</keyword>
<dbReference type="InterPro" id="IPR056785">
    <property type="entry name" value="YkcA/B-like_C"/>
</dbReference>
<feature type="transmembrane region" description="Helical" evidence="9">
    <location>
        <begin position="405"/>
        <end position="424"/>
    </location>
</feature>
<dbReference type="PANTHER" id="PTHR33908">
    <property type="entry name" value="MANNOSYLTRANSFERASE YKCB-RELATED"/>
    <property type="match status" value="1"/>
</dbReference>
<evidence type="ECO:0000259" key="11">
    <source>
        <dbReference type="Pfam" id="PF24878"/>
    </source>
</evidence>
<dbReference type="GO" id="GO:0009103">
    <property type="term" value="P:lipopolysaccharide biosynthetic process"/>
    <property type="evidence" value="ECO:0007669"/>
    <property type="project" value="UniProtKB-ARBA"/>
</dbReference>
<dbReference type="GO" id="GO:0010041">
    <property type="term" value="P:response to iron(III) ion"/>
    <property type="evidence" value="ECO:0007669"/>
    <property type="project" value="TreeGrafter"/>
</dbReference>
<sequence>MADIVDVATTPTIEQNPPERDMVISRLWQRIALGAVLLLAVFMDFFQLGQNGYGNAYYAAGVRSMTDSWHNFFFVSFDPGGFVTVDKPPLGFWLQTLSAKIFGFTPFSIFLPQALCGVLAVWLLYRLVTRHFGPVAGLLAGLALAVTPISVVTNRNNTIDGTLALVLLLAAWAVIHAAESGKLRWLLLSAVFVGLGFNVKMAEAYLVVPALGLTYLLCAPRKVWTRVWHLLLALLVMFVLSLSWALAVDLTPASMRPYVGSTQDNSELSLAFGYNGLNRLRFGGNGFGGGGGRTRPENANPTTPPQSRTTASQAPVSYRSTAAPTPTPTATNRQFPGGGQFPRGNGAGRQFAAGPGGMQNGGAGPLRLLGVTLGGQIGWLLPFALIALIALLVQQRFRFQGNKRQIALVLWGMWLLTMATFFSVDGSFHQYYMTELSPGIAALVGIGLVGMWRAYRGETWDGWLLPLALALTAVAQIYMLTSYPDWSLWLSPIIGILTALVVIALIVFRARPRLNRFGRVSRLFGSLALPGLLVLLVAPTIWSGYSVLRNVESSSPTAGPTVQTDAIANFPDFPGFPGRTGAAGSTRGGQNAAARAIGGFGGGGNANPALVSYLEQHQGTDKFLLATASSNTADSIIMSTNKPVMALGGFSGGDPILTTTDLQKLISNGTVRYFWLSSASSNTSGRTTTPGQFNPVTAGGFGRQNQDSTWVTSNCQLVPTSAWQTSSSSTGAISQQAGNQLYDCATTKP</sequence>
<feature type="domain" description="Putative mannosyltransferase YkcA/B-like C-terminal" evidence="11">
    <location>
        <begin position="610"/>
        <end position="684"/>
    </location>
</feature>
<feature type="transmembrane region" description="Helical" evidence="9">
    <location>
        <begin position="368"/>
        <end position="393"/>
    </location>
</feature>
<evidence type="ECO:0000256" key="8">
    <source>
        <dbReference type="SAM" id="MobiDB-lite"/>
    </source>
</evidence>
<feature type="transmembrane region" description="Helical" evidence="9">
    <location>
        <begin position="462"/>
        <end position="480"/>
    </location>
</feature>
<feature type="domain" description="Glycosyltransferase RgtA/B/C/D-like" evidence="10">
    <location>
        <begin position="86"/>
        <end position="244"/>
    </location>
</feature>
<evidence type="ECO:0000313" key="13">
    <source>
        <dbReference type="Proteomes" id="UP000287171"/>
    </source>
</evidence>
<feature type="transmembrane region" description="Helical" evidence="9">
    <location>
        <begin position="486"/>
        <end position="508"/>
    </location>
</feature>
<keyword evidence="4 12" id="KW-0808">Transferase</keyword>
<gene>
    <name evidence="12" type="ORF">KDA_43260</name>
</gene>
<feature type="transmembrane region" description="Helical" evidence="9">
    <location>
        <begin position="190"/>
        <end position="218"/>
    </location>
</feature>
<dbReference type="RefSeq" id="WP_126629014.1">
    <property type="nucleotide sequence ID" value="NZ_BIFT01000001.1"/>
</dbReference>
<keyword evidence="7 9" id="KW-0472">Membrane</keyword>
<evidence type="ECO:0000256" key="5">
    <source>
        <dbReference type="ARBA" id="ARBA00022692"/>
    </source>
</evidence>
<evidence type="ECO:0000256" key="3">
    <source>
        <dbReference type="ARBA" id="ARBA00022676"/>
    </source>
</evidence>
<evidence type="ECO:0000259" key="10">
    <source>
        <dbReference type="Pfam" id="PF13231"/>
    </source>
</evidence>
<dbReference type="PANTHER" id="PTHR33908:SF3">
    <property type="entry name" value="UNDECAPRENYL PHOSPHATE-ALPHA-4-AMINO-4-DEOXY-L-ARABINOSE ARABINOSYL TRANSFERASE"/>
    <property type="match status" value="1"/>
</dbReference>
<dbReference type="OrthoDB" id="9810398at2"/>
<evidence type="ECO:0000256" key="6">
    <source>
        <dbReference type="ARBA" id="ARBA00022989"/>
    </source>
</evidence>
<dbReference type="Pfam" id="PF13231">
    <property type="entry name" value="PMT_2"/>
    <property type="match status" value="1"/>
</dbReference>
<accession>A0A402BC19</accession>
<keyword evidence="6 9" id="KW-1133">Transmembrane helix</keyword>
<feature type="transmembrane region" description="Helical" evidence="9">
    <location>
        <begin position="436"/>
        <end position="455"/>
    </location>
</feature>
<evidence type="ECO:0000256" key="4">
    <source>
        <dbReference type="ARBA" id="ARBA00022679"/>
    </source>
</evidence>
<protein>
    <submittedName>
        <fullName evidence="12">Mannosyltransferase</fullName>
    </submittedName>
</protein>
<comment type="subcellular location">
    <subcellularLocation>
        <location evidence="1">Cell membrane</location>
        <topology evidence="1">Multi-pass membrane protein</topology>
    </subcellularLocation>
</comment>
<feature type="compositionally biased region" description="Low complexity" evidence="8">
    <location>
        <begin position="321"/>
        <end position="331"/>
    </location>
</feature>
<feature type="transmembrane region" description="Helical" evidence="9">
    <location>
        <begin position="230"/>
        <end position="248"/>
    </location>
</feature>
<name>A0A402BC19_9CHLR</name>
<keyword evidence="2" id="KW-1003">Cell membrane</keyword>
<evidence type="ECO:0000256" key="2">
    <source>
        <dbReference type="ARBA" id="ARBA00022475"/>
    </source>
</evidence>
<dbReference type="Pfam" id="PF24878">
    <property type="entry name" value="YkcB_C"/>
    <property type="match status" value="1"/>
</dbReference>
<feature type="compositionally biased region" description="Polar residues" evidence="8">
    <location>
        <begin position="297"/>
        <end position="320"/>
    </location>
</feature>
<dbReference type="InterPro" id="IPR050297">
    <property type="entry name" value="LipidA_mod_glycosyltrf_83"/>
</dbReference>
<keyword evidence="3 12" id="KW-0328">Glycosyltransferase</keyword>
<feature type="region of interest" description="Disordered" evidence="8">
    <location>
        <begin position="285"/>
        <end position="337"/>
    </location>
</feature>
<evidence type="ECO:0000313" key="12">
    <source>
        <dbReference type="EMBL" id="GCE28842.1"/>
    </source>
</evidence>
<dbReference type="Proteomes" id="UP000287171">
    <property type="component" value="Unassembled WGS sequence"/>
</dbReference>
<dbReference type="InterPro" id="IPR038731">
    <property type="entry name" value="RgtA/B/C-like"/>
</dbReference>
<evidence type="ECO:0000256" key="7">
    <source>
        <dbReference type="ARBA" id="ARBA00023136"/>
    </source>
</evidence>
<keyword evidence="5 9" id="KW-0812">Transmembrane</keyword>
<feature type="transmembrane region" description="Helical" evidence="9">
    <location>
        <begin position="520"/>
        <end position="542"/>
    </location>
</feature>
<feature type="transmembrane region" description="Helical" evidence="9">
    <location>
        <begin position="27"/>
        <end position="46"/>
    </location>
</feature>
<dbReference type="GO" id="GO:0005886">
    <property type="term" value="C:plasma membrane"/>
    <property type="evidence" value="ECO:0007669"/>
    <property type="project" value="UniProtKB-SubCell"/>
</dbReference>
<evidence type="ECO:0000256" key="1">
    <source>
        <dbReference type="ARBA" id="ARBA00004651"/>
    </source>
</evidence>
<dbReference type="AlphaFoldDB" id="A0A402BC19"/>
<comment type="caution">
    <text evidence="12">The sequence shown here is derived from an EMBL/GenBank/DDBJ whole genome shotgun (WGS) entry which is preliminary data.</text>
</comment>
<dbReference type="GO" id="GO:0016763">
    <property type="term" value="F:pentosyltransferase activity"/>
    <property type="evidence" value="ECO:0007669"/>
    <property type="project" value="TreeGrafter"/>
</dbReference>
<proteinExistence type="predicted"/>
<organism evidence="12 13">
    <name type="scientific">Dictyobacter alpinus</name>
    <dbReference type="NCBI Taxonomy" id="2014873"/>
    <lineage>
        <taxon>Bacteria</taxon>
        <taxon>Bacillati</taxon>
        <taxon>Chloroflexota</taxon>
        <taxon>Ktedonobacteria</taxon>
        <taxon>Ktedonobacterales</taxon>
        <taxon>Dictyobacteraceae</taxon>
        <taxon>Dictyobacter</taxon>
    </lineage>
</organism>
<dbReference type="EMBL" id="BIFT01000001">
    <property type="protein sequence ID" value="GCE28842.1"/>
    <property type="molecule type" value="Genomic_DNA"/>
</dbReference>
<feature type="transmembrane region" description="Helical" evidence="9">
    <location>
        <begin position="131"/>
        <end position="152"/>
    </location>
</feature>
<feature type="transmembrane region" description="Helical" evidence="9">
    <location>
        <begin position="101"/>
        <end position="125"/>
    </location>
</feature>